<name>A0AAW0G2Q2_9APHY</name>
<dbReference type="EMBL" id="JASBNA010000026">
    <property type="protein sequence ID" value="KAK7684198.1"/>
    <property type="molecule type" value="Genomic_DNA"/>
</dbReference>
<evidence type="ECO:0008006" key="4">
    <source>
        <dbReference type="Google" id="ProtNLM"/>
    </source>
</evidence>
<comment type="caution">
    <text evidence="2">The sequence shown here is derived from an EMBL/GenBank/DDBJ whole genome shotgun (WGS) entry which is preliminary data.</text>
</comment>
<dbReference type="AlphaFoldDB" id="A0AAW0G2Q2"/>
<evidence type="ECO:0000313" key="3">
    <source>
        <dbReference type="Proteomes" id="UP001385951"/>
    </source>
</evidence>
<dbReference type="SUPFAM" id="SSF52047">
    <property type="entry name" value="RNI-like"/>
    <property type="match status" value="1"/>
</dbReference>
<dbReference type="SUPFAM" id="SSF81383">
    <property type="entry name" value="F-box domain"/>
    <property type="match status" value="1"/>
</dbReference>
<keyword evidence="3" id="KW-1185">Reference proteome</keyword>
<organism evidence="2 3">
    <name type="scientific">Cerrena zonata</name>
    <dbReference type="NCBI Taxonomy" id="2478898"/>
    <lineage>
        <taxon>Eukaryota</taxon>
        <taxon>Fungi</taxon>
        <taxon>Dikarya</taxon>
        <taxon>Basidiomycota</taxon>
        <taxon>Agaricomycotina</taxon>
        <taxon>Agaricomycetes</taxon>
        <taxon>Polyporales</taxon>
        <taxon>Cerrenaceae</taxon>
        <taxon>Cerrena</taxon>
    </lineage>
</organism>
<evidence type="ECO:0000313" key="2">
    <source>
        <dbReference type="EMBL" id="KAK7684198.1"/>
    </source>
</evidence>
<dbReference type="Gene3D" id="3.80.10.10">
    <property type="entry name" value="Ribonuclease Inhibitor"/>
    <property type="match status" value="1"/>
</dbReference>
<reference evidence="2 3" key="1">
    <citation type="submission" date="2022-09" db="EMBL/GenBank/DDBJ databases">
        <authorList>
            <person name="Palmer J.M."/>
        </authorList>
    </citation>
    <scope>NUCLEOTIDE SEQUENCE [LARGE SCALE GENOMIC DNA]</scope>
    <source>
        <strain evidence="2 3">DSM 7382</strain>
    </source>
</reference>
<protein>
    <recommendedName>
        <fullName evidence="4">F-box domain-containing protein</fullName>
    </recommendedName>
</protein>
<gene>
    <name evidence="2" type="ORF">QCA50_012522</name>
</gene>
<sequence>MSNSKKRVHDSIVGASGRDTSLDDRRNKRRAYNNTWEVKTATRNRYILPSPVPDPPLISSAWGWFWGRCSTFSCKLPIEICETIIDYVGELCNMEDLARCAHVCRAWVPRAQMHLFSFVDIWIHNKCSSVRYAVRRKPYLLKFINSFQADYDHVPRSTNLLTTYHMSNLKQCAIDHLSSDMTHSSLYSKFPSSATSLRRLVLDSCKIEDVNQLCRFLTSFRSLSILILSWYHRTNGTNDSGYSHLQFNRSKCSLQTLAIGFIPNISMLLRSLIKARPFVTHLKHLIFSYHHDHHISPSPVRRIAELLQHCSHSLEEITIILGSFFGMPLLNGESV</sequence>
<dbReference type="InterPro" id="IPR032675">
    <property type="entry name" value="LRR_dom_sf"/>
</dbReference>
<dbReference type="InterPro" id="IPR036047">
    <property type="entry name" value="F-box-like_dom_sf"/>
</dbReference>
<dbReference type="Proteomes" id="UP001385951">
    <property type="component" value="Unassembled WGS sequence"/>
</dbReference>
<proteinExistence type="predicted"/>
<feature type="region of interest" description="Disordered" evidence="1">
    <location>
        <begin position="1"/>
        <end position="24"/>
    </location>
</feature>
<evidence type="ECO:0000256" key="1">
    <source>
        <dbReference type="SAM" id="MobiDB-lite"/>
    </source>
</evidence>
<accession>A0AAW0G2Q2</accession>